<feature type="signal peptide" evidence="2">
    <location>
        <begin position="1"/>
        <end position="25"/>
    </location>
</feature>
<keyword evidence="4" id="KW-1185">Reference proteome</keyword>
<gene>
    <name evidence="3" type="ORF">K1X11_001995</name>
</gene>
<evidence type="ECO:0000313" key="3">
    <source>
        <dbReference type="EMBL" id="WRQ88161.1"/>
    </source>
</evidence>
<feature type="chain" id="PRO_5046409534" description="Outer membrane protein beta-barrel domain-containing protein" evidence="2">
    <location>
        <begin position="26"/>
        <end position="426"/>
    </location>
</feature>
<evidence type="ECO:0000313" key="4">
    <source>
        <dbReference type="Proteomes" id="UP000738431"/>
    </source>
</evidence>
<proteinExistence type="predicted"/>
<dbReference type="RefSeq" id="WP_221028808.1">
    <property type="nucleotide sequence ID" value="NZ_CP139781.1"/>
</dbReference>
<reference evidence="3 4" key="1">
    <citation type="submission" date="2021-08" db="EMBL/GenBank/DDBJ databases">
        <authorList>
            <person name="Zhang D."/>
            <person name="Zhang A."/>
            <person name="Wang L."/>
        </authorList>
    </citation>
    <scope>NUCLEOTIDE SEQUENCE [LARGE SCALE GENOMIC DNA]</scope>
    <source>
        <strain evidence="3 4">WL0086</strain>
    </source>
</reference>
<evidence type="ECO:0000256" key="2">
    <source>
        <dbReference type="SAM" id="SignalP"/>
    </source>
</evidence>
<evidence type="ECO:0000256" key="1">
    <source>
        <dbReference type="SAM" id="MobiDB-lite"/>
    </source>
</evidence>
<sequence length="426" mass="46079">MAYPNLVRILAIGLTASILATPSFAQATEEDETANVEVPPGFVLPPRLRQIAFRDANPWTFHVSARFNTGKPSIEFGNLGNVPGRQIPGADVTDVSRAYDDGAVVLDGPRTNEVDDDGNQTSTPGGRYQVPVEGQDGVYLDLLAYTPGQTRTWAYAHDSQNLGNGRIAMSAFSAESTGASYEMEHDGGSLGFEMSVGRRLFKLGPKTEIGFSGSIGITDVTAEREERVVSNLIKLTDIYQVYGAVPDAFYQAPTFEDLFDDIGNAIVENGVETTVPLQQITADRTITVTPNGAFVDGSYKVKGAYYSIRLGPEIRTHLSEKLAVHAGVGFIGAYVGSDFTVNEVLDMSGYEVASTISVSESNEYKELITGFYGELNIEYWLSPRTSIFLGGVYESLDDFVQNLGGRTASIVLGNNLIVRVGIITRF</sequence>
<organism evidence="3 4">
    <name type="scientific">Actomonas aquatica</name>
    <dbReference type="NCBI Taxonomy" id="2866162"/>
    <lineage>
        <taxon>Bacteria</taxon>
        <taxon>Pseudomonadati</taxon>
        <taxon>Verrucomicrobiota</taxon>
        <taxon>Opitutia</taxon>
        <taxon>Opitutales</taxon>
        <taxon>Opitutaceae</taxon>
        <taxon>Actomonas</taxon>
    </lineage>
</organism>
<feature type="region of interest" description="Disordered" evidence="1">
    <location>
        <begin position="105"/>
        <end position="127"/>
    </location>
</feature>
<accession>A0ABZ1C9G7</accession>
<dbReference type="EMBL" id="CP139781">
    <property type="protein sequence ID" value="WRQ88161.1"/>
    <property type="molecule type" value="Genomic_DNA"/>
</dbReference>
<protein>
    <recommendedName>
        <fullName evidence="5">Outer membrane protein beta-barrel domain-containing protein</fullName>
    </recommendedName>
</protein>
<keyword evidence="2" id="KW-0732">Signal</keyword>
<evidence type="ECO:0008006" key="5">
    <source>
        <dbReference type="Google" id="ProtNLM"/>
    </source>
</evidence>
<dbReference type="Proteomes" id="UP000738431">
    <property type="component" value="Chromosome"/>
</dbReference>
<reference evidence="3 4" key="2">
    <citation type="submission" date="2023-12" db="EMBL/GenBank/DDBJ databases">
        <title>Description of an unclassified Opitutus bacterium of Verrucomicrobiota.</title>
        <authorList>
            <person name="Zhang D.-F."/>
        </authorList>
    </citation>
    <scope>NUCLEOTIDE SEQUENCE [LARGE SCALE GENOMIC DNA]</scope>
    <source>
        <strain evidence="3 4">WL0086</strain>
    </source>
</reference>
<name>A0ABZ1C9G7_9BACT</name>